<comment type="caution">
    <text evidence="2">The sequence shown here is derived from an EMBL/GenBank/DDBJ whole genome shotgun (WGS) entry which is preliminary data.</text>
</comment>
<keyword evidence="1" id="KW-1133">Transmembrane helix</keyword>
<evidence type="ECO:0000313" key="3">
    <source>
        <dbReference type="Proteomes" id="UP000187172"/>
    </source>
</evidence>
<gene>
    <name evidence="2" type="ORF">BK138_22425</name>
</gene>
<dbReference type="Proteomes" id="UP000187172">
    <property type="component" value="Unassembled WGS sequence"/>
</dbReference>
<evidence type="ECO:0000313" key="2">
    <source>
        <dbReference type="EMBL" id="OMF52211.1"/>
    </source>
</evidence>
<dbReference type="AlphaFoldDB" id="A0A1R1EK72"/>
<name>A0A1R1EK72_9BACL</name>
<organism evidence="2 3">
    <name type="scientific">Paenibacillus rhizosphaerae</name>
    <dbReference type="NCBI Taxonomy" id="297318"/>
    <lineage>
        <taxon>Bacteria</taxon>
        <taxon>Bacillati</taxon>
        <taxon>Bacillota</taxon>
        <taxon>Bacilli</taxon>
        <taxon>Bacillales</taxon>
        <taxon>Paenibacillaceae</taxon>
        <taxon>Paenibacillus</taxon>
    </lineage>
</organism>
<keyword evidence="3" id="KW-1185">Reference proteome</keyword>
<evidence type="ECO:0000256" key="1">
    <source>
        <dbReference type="SAM" id="Phobius"/>
    </source>
</evidence>
<keyword evidence="1" id="KW-0472">Membrane</keyword>
<feature type="transmembrane region" description="Helical" evidence="1">
    <location>
        <begin position="28"/>
        <end position="54"/>
    </location>
</feature>
<proteinExistence type="predicted"/>
<reference evidence="2 3" key="1">
    <citation type="submission" date="2016-11" db="EMBL/GenBank/DDBJ databases">
        <title>Paenibacillus species isolates.</title>
        <authorList>
            <person name="Beno S.M."/>
        </authorList>
    </citation>
    <scope>NUCLEOTIDE SEQUENCE [LARGE SCALE GENOMIC DNA]</scope>
    <source>
        <strain evidence="2 3">FSL R5-0378</strain>
    </source>
</reference>
<accession>A0A1R1EK72</accession>
<feature type="transmembrane region" description="Helical" evidence="1">
    <location>
        <begin position="97"/>
        <end position="116"/>
    </location>
</feature>
<dbReference type="Pfam" id="PF01744">
    <property type="entry name" value="GLTT"/>
    <property type="match status" value="1"/>
</dbReference>
<sequence>MVAAGFVATGLMATSLIATSLVATSLVAAGLITTSLVATSLVAAGLITTSLVAASFVTSSLIAAGLVAFGLVTFGLVAFGLVTFGLVAFALVASRLIAFRLVFVTAALVLVSSTGVRADDHNGFYMEYRNTDDFIFFGYHRQCGLVHIRNHTFDFFRAAAVNLYALVAERVQQSSEVSCHNRVHRHGFCPSGFACAADAFDMGAVDIDDAFFRRNGQVTVLYPHQNTYDRVFPAAIDFHLAPNGVHCVKTC</sequence>
<dbReference type="EMBL" id="MRTP01000007">
    <property type="protein sequence ID" value="OMF52211.1"/>
    <property type="molecule type" value="Genomic_DNA"/>
</dbReference>
<feature type="transmembrane region" description="Helical" evidence="1">
    <location>
        <begin position="61"/>
        <end position="91"/>
    </location>
</feature>
<keyword evidence="1" id="KW-0812">Transmembrane</keyword>
<dbReference type="InterPro" id="IPR008164">
    <property type="entry name" value="XGLTT_rpt"/>
</dbReference>
<protein>
    <submittedName>
        <fullName evidence="2">Uncharacterized protein</fullName>
    </submittedName>
</protein>